<evidence type="ECO:0000256" key="5">
    <source>
        <dbReference type="ARBA" id="ARBA00022777"/>
    </source>
</evidence>
<dbReference type="PANTHER" id="PTHR24057">
    <property type="entry name" value="GLYCOGEN SYNTHASE KINASE-3 ALPHA"/>
    <property type="match status" value="1"/>
</dbReference>
<dbReference type="GO" id="GO:0007165">
    <property type="term" value="P:signal transduction"/>
    <property type="evidence" value="ECO:0007669"/>
    <property type="project" value="TreeGrafter"/>
</dbReference>
<feature type="region of interest" description="Disordered" evidence="8">
    <location>
        <begin position="321"/>
        <end position="361"/>
    </location>
</feature>
<feature type="compositionally biased region" description="Low complexity" evidence="8">
    <location>
        <begin position="1177"/>
        <end position="1189"/>
    </location>
</feature>
<keyword evidence="3" id="KW-0808">Transferase</keyword>
<sequence length="1303" mass="141047">MSGRPRTTSFAEGNKQSPNLVLGGVKTSIIASFAYSCTSSICLSCTSTAISSAKPTMVASSGSCSLNTPSYMMFHSKGPRTDPCGTPAVTLYDSRPRSVSYHSVLLEKNKPPMATLAIEQINAHNASATTTTEPIKIPLNNEERLSTQLSTGSADSACCVVNNGHSTTNSTVYLTSSCSQQNKKDSTQSLNIRSASLSLHAGVGHAKSQLHKLKQPAYRQLLSQDSGIDNDRDSAIGSQQQLKSAQCSSSSSESIGANSSGDLSQSKYSEDNLDTESSSGYSGSTHNFGATRRIKYKSCNSSTTLGCLGLEDRIDEVEDLHDDEDDDDEEDVVDAEEDNSVEDDEEEEEEEKEDANDSGLQMSLLPHKDLKETKHSTSLQNPDKLQHYPKTSALALKVTAKTQPPTKTASTTSTSGTTNSNHHKEQVLATDGNYYFPLLNISDDPTINPKLINKRDGLQDCMYYLDEFGSPKLREKYARKQKQKELKQHAKALKKKAEEESSKQKSKNSSETHCDTKENNSKINNNNNSNLSYAKKSAKISCKDNPTDEAEIAEEVEEVQQQQQHKHTPHTTPSCVSWTKVVQKFKNIIVNQSTGRPRKIIKIIRKKKKNDDTNANESSATATTTTATTERINSFTSLRSLQNNDDNDTNNKATFNRSASCNNVKRVIVTRKIVRRSSCINKTNNSETKQKAKFITSSTSSSSTSSTSTASSTSTTTSTSSSSSLSTTTTTTNTTNTTTTTTSSSSKNGKNVKILTRTNSSAKKYADPSMKQLIGKLNDLWPEHSVALSIPKEIDKTKEKIPGVEEIEGRDGSKITTVVATPGQGTDRVQEVSYTDTKVIGNGSFGVVFQAKLCDTGELVAIKKVLQDRRFKNRELQIMRKLEHCNIVKLLYFFYSSGEKRDEVFLNLVLEYIPETVYKVARQYAKTKQTIPINFIRLYMYQLFRSLAYIHSLGICHRDIKPQNLLLDPETAVLKLCDFGSAKQLLHGEPNVSYICSRYYRAPELIFGAINYTTKIDVWSAGCVLAELLLGQPIFPGDSGVDQLVEVIKVLGTPTREQIREMNPNYTEFKFPQIKSHPWQKVFRIRTPPEAINLVSQLLEYTPSARITPLKACAHPFFDELRQEGNHTLPNGREMPPLFNFTEHELTIQPSLVPQLLPKHMQNSAHRTAGAGGEGGAASSATAAASSSSSSTNATSAAAAATANNTTPGAGGSAQAATGSQSSAGNTTNASTSGTSSNNNAANANSASGNGAASQNNAGATATQDSQANNGGEADNGASNAAANAAVASTGGTQTQQSTTTMG</sequence>
<feature type="region of interest" description="Disordered" evidence="8">
    <location>
        <begin position="477"/>
        <end position="530"/>
    </location>
</feature>
<feature type="binding site" evidence="7">
    <location>
        <position position="864"/>
    </location>
    <ligand>
        <name>ATP</name>
        <dbReference type="ChEBI" id="CHEBI:30616"/>
    </ligand>
</feature>
<dbReference type="FunFam" id="3.30.200.20:FF:000009">
    <property type="entry name" value="Glycogen synthase kinase-3 beta"/>
    <property type="match status" value="1"/>
</dbReference>
<dbReference type="InterPro" id="IPR017441">
    <property type="entry name" value="Protein_kinase_ATP_BS"/>
</dbReference>
<dbReference type="GO" id="GO:0070507">
    <property type="term" value="P:regulation of microtubule cytoskeleton organization"/>
    <property type="evidence" value="ECO:0007669"/>
    <property type="project" value="TreeGrafter"/>
</dbReference>
<dbReference type="GO" id="GO:0030424">
    <property type="term" value="C:axon"/>
    <property type="evidence" value="ECO:0007669"/>
    <property type="project" value="TreeGrafter"/>
</dbReference>
<feature type="region of interest" description="Disordered" evidence="8">
    <location>
        <begin position="1206"/>
        <end position="1303"/>
    </location>
</feature>
<dbReference type="Gene3D" id="3.30.200.20">
    <property type="entry name" value="Phosphorylase Kinase, domain 1"/>
    <property type="match status" value="1"/>
</dbReference>
<feature type="compositionally biased region" description="Polar residues" evidence="8">
    <location>
        <begin position="631"/>
        <end position="642"/>
    </location>
</feature>
<dbReference type="InterPro" id="IPR000719">
    <property type="entry name" value="Prot_kinase_dom"/>
</dbReference>
<feature type="compositionally biased region" description="Low complexity" evidence="8">
    <location>
        <begin position="521"/>
        <end position="530"/>
    </location>
</feature>
<reference evidence="10 11" key="1">
    <citation type="journal article" date="2015" name="Nat. Commun.">
        <title>Lucilia cuprina genome unlocks parasitic fly biology to underpin future interventions.</title>
        <authorList>
            <person name="Anstead C.A."/>
            <person name="Korhonen P.K."/>
            <person name="Young N.D."/>
            <person name="Hall R.S."/>
            <person name="Jex A.R."/>
            <person name="Murali S.C."/>
            <person name="Hughes D.S."/>
            <person name="Lee S.F."/>
            <person name="Perry T."/>
            <person name="Stroehlein A.J."/>
            <person name="Ansell B.R."/>
            <person name="Breugelmans B."/>
            <person name="Hofmann A."/>
            <person name="Qu J."/>
            <person name="Dugan S."/>
            <person name="Lee S.L."/>
            <person name="Chao H."/>
            <person name="Dinh H."/>
            <person name="Han Y."/>
            <person name="Doddapaneni H.V."/>
            <person name="Worley K.C."/>
            <person name="Muzny D.M."/>
            <person name="Ioannidis P."/>
            <person name="Waterhouse R.M."/>
            <person name="Zdobnov E.M."/>
            <person name="James P.J."/>
            <person name="Bagnall N.H."/>
            <person name="Kotze A.C."/>
            <person name="Gibbs R.A."/>
            <person name="Richards S."/>
            <person name="Batterham P."/>
            <person name="Gasser R.B."/>
        </authorList>
    </citation>
    <scope>NUCLEOTIDE SEQUENCE [LARGE SCALE GENOMIC DNA]</scope>
    <source>
        <strain evidence="10 11">LS</strain>
        <tissue evidence="10">Full body</tissue>
    </source>
</reference>
<feature type="domain" description="Protein kinase" evidence="9">
    <location>
        <begin position="834"/>
        <end position="1118"/>
    </location>
</feature>
<comment type="similarity">
    <text evidence="1">Belongs to the protein kinase superfamily. CMGC Ser/Thr protein kinase family. GSK-3 subfamily.</text>
</comment>
<feature type="compositionally biased region" description="Low complexity" evidence="8">
    <location>
        <begin position="613"/>
        <end position="630"/>
    </location>
</feature>
<dbReference type="PROSITE" id="PS00108">
    <property type="entry name" value="PROTEIN_KINASE_ST"/>
    <property type="match status" value="1"/>
</dbReference>
<dbReference type="Gene3D" id="1.10.510.10">
    <property type="entry name" value="Transferase(Phosphotransferase) domain 1"/>
    <property type="match status" value="1"/>
</dbReference>
<evidence type="ECO:0000256" key="3">
    <source>
        <dbReference type="ARBA" id="ARBA00022679"/>
    </source>
</evidence>
<feature type="compositionally biased region" description="Low complexity" evidence="8">
    <location>
        <begin position="696"/>
        <end position="746"/>
    </location>
</feature>
<dbReference type="PANTHER" id="PTHR24057:SF0">
    <property type="entry name" value="PROTEIN KINASE SHAGGY-RELATED"/>
    <property type="match status" value="1"/>
</dbReference>
<dbReference type="SMART" id="SM00220">
    <property type="entry name" value="S_TKc"/>
    <property type="match status" value="1"/>
</dbReference>
<dbReference type="GO" id="GO:0005829">
    <property type="term" value="C:cytosol"/>
    <property type="evidence" value="ECO:0007669"/>
    <property type="project" value="TreeGrafter"/>
</dbReference>
<feature type="region of interest" description="Disordered" evidence="8">
    <location>
        <begin position="399"/>
        <end position="423"/>
    </location>
</feature>
<feature type="compositionally biased region" description="Low complexity" evidence="8">
    <location>
        <begin position="399"/>
        <end position="420"/>
    </location>
</feature>
<dbReference type="OMA" id="INIGSHT"/>
<keyword evidence="2" id="KW-0723">Serine/threonine-protein kinase</keyword>
<feature type="region of interest" description="Disordered" evidence="8">
    <location>
        <begin position="226"/>
        <end position="287"/>
    </location>
</feature>
<evidence type="ECO:0000259" key="9">
    <source>
        <dbReference type="PROSITE" id="PS50011"/>
    </source>
</evidence>
<evidence type="ECO:0000313" key="10">
    <source>
        <dbReference type="EMBL" id="KNC25164.1"/>
    </source>
</evidence>
<feature type="compositionally biased region" description="Acidic residues" evidence="8">
    <location>
        <begin position="321"/>
        <end position="356"/>
    </location>
</feature>
<dbReference type="InterPro" id="IPR008271">
    <property type="entry name" value="Ser/Thr_kinase_AS"/>
</dbReference>
<name>A0A0L0C127_LUCCU</name>
<dbReference type="GO" id="GO:0030154">
    <property type="term" value="P:cell differentiation"/>
    <property type="evidence" value="ECO:0007669"/>
    <property type="project" value="TreeGrafter"/>
</dbReference>
<gene>
    <name evidence="10" type="ORF">FF38_08245</name>
</gene>
<dbReference type="GO" id="GO:0090090">
    <property type="term" value="P:negative regulation of canonical Wnt signaling pathway"/>
    <property type="evidence" value="ECO:0007669"/>
    <property type="project" value="TreeGrafter"/>
</dbReference>
<dbReference type="InterPro" id="IPR050591">
    <property type="entry name" value="GSK-3"/>
</dbReference>
<feature type="compositionally biased region" description="Polar residues" evidence="8">
    <location>
        <begin position="275"/>
        <end position="287"/>
    </location>
</feature>
<feature type="region of interest" description="Disordered" evidence="8">
    <location>
        <begin position="608"/>
        <end position="656"/>
    </location>
</feature>
<dbReference type="GO" id="GO:0005634">
    <property type="term" value="C:nucleus"/>
    <property type="evidence" value="ECO:0007669"/>
    <property type="project" value="TreeGrafter"/>
</dbReference>
<comment type="caution">
    <text evidence="10">The sequence shown here is derived from an EMBL/GenBank/DDBJ whole genome shotgun (WGS) entry which is preliminary data.</text>
</comment>
<dbReference type="OrthoDB" id="272141at2759"/>
<organism evidence="10 11">
    <name type="scientific">Lucilia cuprina</name>
    <name type="common">Green bottle fly</name>
    <name type="synonym">Australian sheep blowfly</name>
    <dbReference type="NCBI Taxonomy" id="7375"/>
    <lineage>
        <taxon>Eukaryota</taxon>
        <taxon>Metazoa</taxon>
        <taxon>Ecdysozoa</taxon>
        <taxon>Arthropoda</taxon>
        <taxon>Hexapoda</taxon>
        <taxon>Insecta</taxon>
        <taxon>Pterygota</taxon>
        <taxon>Neoptera</taxon>
        <taxon>Endopterygota</taxon>
        <taxon>Diptera</taxon>
        <taxon>Brachycera</taxon>
        <taxon>Muscomorpha</taxon>
        <taxon>Oestroidea</taxon>
        <taxon>Calliphoridae</taxon>
        <taxon>Luciliinae</taxon>
        <taxon>Lucilia</taxon>
    </lineage>
</organism>
<protein>
    <submittedName>
        <fullName evidence="10">Protein kinase shaggy</fullName>
    </submittedName>
</protein>
<evidence type="ECO:0000256" key="1">
    <source>
        <dbReference type="ARBA" id="ARBA00005527"/>
    </source>
</evidence>
<dbReference type="PROSITE" id="PS00107">
    <property type="entry name" value="PROTEIN_KINASE_ATP"/>
    <property type="match status" value="1"/>
</dbReference>
<keyword evidence="11" id="KW-1185">Reference proteome</keyword>
<accession>A0A0L0C127</accession>
<evidence type="ECO:0000256" key="7">
    <source>
        <dbReference type="PROSITE-ProRule" id="PRU10141"/>
    </source>
</evidence>
<dbReference type="FunFam" id="1.10.510.10:FF:000055">
    <property type="entry name" value="Glycogen synthase kinase-3 beta"/>
    <property type="match status" value="1"/>
</dbReference>
<evidence type="ECO:0000313" key="11">
    <source>
        <dbReference type="Proteomes" id="UP000037069"/>
    </source>
</evidence>
<keyword evidence="5 10" id="KW-0418">Kinase</keyword>
<evidence type="ECO:0000256" key="4">
    <source>
        <dbReference type="ARBA" id="ARBA00022741"/>
    </source>
</evidence>
<proteinExistence type="inferred from homology"/>
<dbReference type="Proteomes" id="UP000037069">
    <property type="component" value="Unassembled WGS sequence"/>
</dbReference>
<evidence type="ECO:0000256" key="8">
    <source>
        <dbReference type="SAM" id="MobiDB-lite"/>
    </source>
</evidence>
<feature type="region of interest" description="Disordered" evidence="8">
    <location>
        <begin position="1164"/>
        <end position="1189"/>
    </location>
</feature>
<feature type="compositionally biased region" description="Low complexity" evidence="8">
    <location>
        <begin position="238"/>
        <end position="260"/>
    </location>
</feature>
<feature type="compositionally biased region" description="Basic and acidic residues" evidence="8">
    <location>
        <begin position="477"/>
        <end position="488"/>
    </location>
</feature>
<evidence type="ECO:0000256" key="6">
    <source>
        <dbReference type="ARBA" id="ARBA00022840"/>
    </source>
</evidence>
<keyword evidence="4 7" id="KW-0547">Nucleotide-binding</keyword>
<dbReference type="EMBL" id="JRES01001143">
    <property type="protein sequence ID" value="KNC25164.1"/>
    <property type="molecule type" value="Genomic_DNA"/>
</dbReference>
<dbReference type="InterPro" id="IPR039192">
    <property type="entry name" value="STKc_GSK3"/>
</dbReference>
<dbReference type="GO" id="GO:0005524">
    <property type="term" value="F:ATP binding"/>
    <property type="evidence" value="ECO:0007669"/>
    <property type="project" value="UniProtKB-UniRule"/>
</dbReference>
<dbReference type="GO" id="GO:0004674">
    <property type="term" value="F:protein serine/threonine kinase activity"/>
    <property type="evidence" value="ECO:0007669"/>
    <property type="project" value="UniProtKB-KW"/>
</dbReference>
<dbReference type="Pfam" id="PF00069">
    <property type="entry name" value="Pkinase"/>
    <property type="match status" value="1"/>
</dbReference>
<dbReference type="SUPFAM" id="SSF56112">
    <property type="entry name" value="Protein kinase-like (PK-like)"/>
    <property type="match status" value="1"/>
</dbReference>
<keyword evidence="6 7" id="KW-0067">ATP-binding</keyword>
<feature type="region of interest" description="Disordered" evidence="8">
    <location>
        <begin position="684"/>
        <end position="760"/>
    </location>
</feature>
<dbReference type="GO" id="GO:0032436">
    <property type="term" value="P:positive regulation of proteasomal ubiquitin-dependent protein catabolic process"/>
    <property type="evidence" value="ECO:0007669"/>
    <property type="project" value="TreeGrafter"/>
</dbReference>
<evidence type="ECO:0000256" key="2">
    <source>
        <dbReference type="ARBA" id="ARBA00022527"/>
    </source>
</evidence>
<dbReference type="GO" id="GO:0007276">
    <property type="term" value="P:gamete generation"/>
    <property type="evidence" value="ECO:0007669"/>
    <property type="project" value="UniProtKB-ARBA"/>
</dbReference>
<dbReference type="PROSITE" id="PS50011">
    <property type="entry name" value="PROTEIN_KINASE_DOM"/>
    <property type="match status" value="1"/>
</dbReference>
<dbReference type="STRING" id="7375.A0A0L0C127"/>
<feature type="compositionally biased region" description="Basic and acidic residues" evidence="8">
    <location>
        <begin position="495"/>
        <end position="520"/>
    </location>
</feature>
<dbReference type="CDD" id="cd14137">
    <property type="entry name" value="STKc_GSK3"/>
    <property type="match status" value="1"/>
</dbReference>
<dbReference type="InterPro" id="IPR011009">
    <property type="entry name" value="Kinase-like_dom_sf"/>
</dbReference>